<dbReference type="Proteomes" id="UP001180840">
    <property type="component" value="Unassembled WGS sequence"/>
</dbReference>
<reference evidence="1" key="1">
    <citation type="submission" date="2023-07" db="EMBL/GenBank/DDBJ databases">
        <title>Sequencing the genomes of 1000 actinobacteria strains.</title>
        <authorList>
            <person name="Klenk H.-P."/>
        </authorList>
    </citation>
    <scope>NUCLEOTIDE SEQUENCE</scope>
    <source>
        <strain evidence="1">DSM 107476</strain>
    </source>
</reference>
<protein>
    <recommendedName>
        <fullName evidence="3">DUF2971 domain-containing protein</fullName>
    </recommendedName>
</protein>
<keyword evidence="2" id="KW-1185">Reference proteome</keyword>
<dbReference type="Pfam" id="PF11185">
    <property type="entry name" value="DUF2971"/>
    <property type="match status" value="1"/>
</dbReference>
<evidence type="ECO:0008006" key="3">
    <source>
        <dbReference type="Google" id="ProtNLM"/>
    </source>
</evidence>
<evidence type="ECO:0000313" key="1">
    <source>
        <dbReference type="EMBL" id="MDR7328738.1"/>
    </source>
</evidence>
<dbReference type="EMBL" id="JAVDXZ010000001">
    <property type="protein sequence ID" value="MDR7328738.1"/>
    <property type="molecule type" value="Genomic_DNA"/>
</dbReference>
<name>A0ABU1ZWJ2_9CORY</name>
<organism evidence="1 2">
    <name type="scientific">Corynebacterium guangdongense</name>
    <dbReference type="NCBI Taxonomy" id="1783348"/>
    <lineage>
        <taxon>Bacteria</taxon>
        <taxon>Bacillati</taxon>
        <taxon>Actinomycetota</taxon>
        <taxon>Actinomycetes</taxon>
        <taxon>Mycobacteriales</taxon>
        <taxon>Corynebacteriaceae</taxon>
        <taxon>Corynebacterium</taxon>
    </lineage>
</organism>
<proteinExistence type="predicted"/>
<sequence>MVPDTVWHYTRYSAFQSILTSQRLWATSVFKMEDKTEIHYGASLVKEALSELDATGELPKSKSLWFRNTKFVTSHIDNTFALSTSPRVDSDHQWKNYADRGQGVAFSLSTRSRLHDASPENGVRFHRSGPMAPGWYPIEYGWRNQVNMVKRAILDGPSFAAQGGKSARAINILLPLRTTLALLKHPYYSSEEEVRFLYSMDPSVADVLKRSDTGAPFVPLVSVKNEFPWSPQPLAISEVRLGEDFRGSKDEVRALLKKAGLDNCTISRAG</sequence>
<dbReference type="InterPro" id="IPR021352">
    <property type="entry name" value="DUF2971"/>
</dbReference>
<dbReference type="RefSeq" id="WP_290197736.1">
    <property type="nucleotide sequence ID" value="NZ_CP047654.1"/>
</dbReference>
<accession>A0ABU1ZWJ2</accession>
<evidence type="ECO:0000313" key="2">
    <source>
        <dbReference type="Proteomes" id="UP001180840"/>
    </source>
</evidence>
<comment type="caution">
    <text evidence="1">The sequence shown here is derived from an EMBL/GenBank/DDBJ whole genome shotgun (WGS) entry which is preliminary data.</text>
</comment>
<gene>
    <name evidence="1" type="ORF">J2S39_000414</name>
</gene>